<keyword evidence="1" id="KW-0812">Transmembrane</keyword>
<gene>
    <name evidence="2" type="ORF">QWI33_25930</name>
</gene>
<keyword evidence="1" id="KW-1133">Transmembrane helix</keyword>
<evidence type="ECO:0000313" key="2">
    <source>
        <dbReference type="EMBL" id="MDN3243188.1"/>
    </source>
</evidence>
<accession>A0ABT7YX49</accession>
<reference evidence="2" key="1">
    <citation type="submission" date="2023-06" db="EMBL/GenBank/DDBJ databases">
        <title>Gycomyces niveus sp.nov., a novel actinomycete isolated from soil in Shouguang.</title>
        <authorList>
            <person name="Yang X."/>
            <person name="Zhao J."/>
        </authorList>
    </citation>
    <scope>NUCLEOTIDE SEQUENCE</scope>
    <source>
        <strain evidence="2">NEAU C2</strain>
    </source>
</reference>
<proteinExistence type="predicted"/>
<comment type="caution">
    <text evidence="2">The sequence shown here is derived from an EMBL/GenBank/DDBJ whole genome shotgun (WGS) entry which is preliminary data.</text>
</comment>
<dbReference type="Proteomes" id="UP001171902">
    <property type="component" value="Unassembled WGS sequence"/>
</dbReference>
<dbReference type="EMBL" id="JAUEMJ010000011">
    <property type="protein sequence ID" value="MDN3243188.1"/>
    <property type="molecule type" value="Genomic_DNA"/>
</dbReference>
<sequence length="177" mass="18975">MGFLQQLSDNAALLSALIALLALVISLIGLMQSRSASKDSKTARDKASDAQWKMSEHLEAIAGSLRIPERSSGSPVPMTGLLTGRLVERSGIGMLVVANIGPQTVRVEGIAADQPYILRRDQIEILIGSELLPGEHCTIPANLGFGTSLPARVTFKWIGPDGELRERIQALSISETF</sequence>
<evidence type="ECO:0000256" key="1">
    <source>
        <dbReference type="SAM" id="Phobius"/>
    </source>
</evidence>
<feature type="transmembrane region" description="Helical" evidence="1">
    <location>
        <begin position="12"/>
        <end position="31"/>
    </location>
</feature>
<name>A0ABT7YX49_9ACTN</name>
<evidence type="ECO:0000313" key="3">
    <source>
        <dbReference type="Proteomes" id="UP001171902"/>
    </source>
</evidence>
<keyword evidence="3" id="KW-1185">Reference proteome</keyword>
<organism evidence="2 3">
    <name type="scientific">Glycomyces tritici</name>
    <dbReference type="NCBI Taxonomy" id="2665176"/>
    <lineage>
        <taxon>Bacteria</taxon>
        <taxon>Bacillati</taxon>
        <taxon>Actinomycetota</taxon>
        <taxon>Actinomycetes</taxon>
        <taxon>Glycomycetales</taxon>
        <taxon>Glycomycetaceae</taxon>
        <taxon>Glycomyces</taxon>
    </lineage>
</organism>
<keyword evidence="1" id="KW-0472">Membrane</keyword>
<protein>
    <submittedName>
        <fullName evidence="2">Uncharacterized protein</fullName>
    </submittedName>
</protein>
<dbReference type="RefSeq" id="WP_289959747.1">
    <property type="nucleotide sequence ID" value="NZ_JAUEMJ010000011.1"/>
</dbReference>